<protein>
    <submittedName>
        <fullName evidence="4">Uncharacterized protein</fullName>
    </submittedName>
</protein>
<evidence type="ECO:0000256" key="2">
    <source>
        <dbReference type="ARBA" id="ARBA00022525"/>
    </source>
</evidence>
<dbReference type="Gene3D" id="4.10.40.10">
    <property type="match status" value="1"/>
</dbReference>
<name>A0A7R8WPW5_9CRUS</name>
<accession>A0A7R8WPW5</accession>
<keyword evidence="3" id="KW-1015">Disulfide bond</keyword>
<evidence type="ECO:0000313" key="4">
    <source>
        <dbReference type="EMBL" id="CAD7233036.1"/>
    </source>
</evidence>
<evidence type="ECO:0000256" key="1">
    <source>
        <dbReference type="ARBA" id="ARBA00004613"/>
    </source>
</evidence>
<comment type="subcellular location">
    <subcellularLocation>
        <location evidence="1">Secreted</location>
    </subcellularLocation>
</comment>
<gene>
    <name evidence="4" type="ORF">CTOB1V02_LOCUS10861</name>
</gene>
<reference evidence="4" key="1">
    <citation type="submission" date="2020-11" db="EMBL/GenBank/DDBJ databases">
        <authorList>
            <person name="Tran Van P."/>
        </authorList>
    </citation>
    <scope>NUCLEOTIDE SEQUENCE</scope>
</reference>
<keyword evidence="2" id="KW-0964">Secreted</keyword>
<sequence length="96" mass="11050">LLADNDSAFSLHADDDLAFSLLADDDLADPTAEEVFWPKLKRWQIWELSKRACLRLGMECTNHRDNCCPGATCRCNLWRTNCRCRTAGLFQWAKWG</sequence>
<dbReference type="InterPro" id="IPR004169">
    <property type="entry name" value="Spidertoxin"/>
</dbReference>
<proteinExistence type="predicted"/>
<dbReference type="SUPFAM" id="SSF57059">
    <property type="entry name" value="omega toxin-like"/>
    <property type="match status" value="1"/>
</dbReference>
<dbReference type="CDD" id="cd12960">
    <property type="entry name" value="Spider_toxin"/>
    <property type="match status" value="1"/>
</dbReference>
<dbReference type="GO" id="GO:0005576">
    <property type="term" value="C:extracellular region"/>
    <property type="evidence" value="ECO:0007669"/>
    <property type="project" value="UniProtKB-SubCell"/>
</dbReference>
<feature type="non-terminal residue" evidence="4">
    <location>
        <position position="1"/>
    </location>
</feature>
<dbReference type="AlphaFoldDB" id="A0A7R8WPW5"/>
<dbReference type="EMBL" id="OB665541">
    <property type="protein sequence ID" value="CAD7233036.1"/>
    <property type="molecule type" value="Genomic_DNA"/>
</dbReference>
<evidence type="ECO:0000256" key="3">
    <source>
        <dbReference type="ARBA" id="ARBA00023157"/>
    </source>
</evidence>
<dbReference type="GO" id="GO:0008200">
    <property type="term" value="F:ion channel inhibitor activity"/>
    <property type="evidence" value="ECO:0007669"/>
    <property type="project" value="InterPro"/>
</dbReference>
<organism evidence="4">
    <name type="scientific">Cyprideis torosa</name>
    <dbReference type="NCBI Taxonomy" id="163714"/>
    <lineage>
        <taxon>Eukaryota</taxon>
        <taxon>Metazoa</taxon>
        <taxon>Ecdysozoa</taxon>
        <taxon>Arthropoda</taxon>
        <taxon>Crustacea</taxon>
        <taxon>Oligostraca</taxon>
        <taxon>Ostracoda</taxon>
        <taxon>Podocopa</taxon>
        <taxon>Podocopida</taxon>
        <taxon>Cytherocopina</taxon>
        <taxon>Cytheroidea</taxon>
        <taxon>Cytherideidae</taxon>
        <taxon>Cyprideis</taxon>
    </lineage>
</organism>
<dbReference type="OrthoDB" id="6100049at2759"/>